<keyword evidence="2" id="KW-1185">Reference proteome</keyword>
<proteinExistence type="predicted"/>
<organism evidence="1 2">
    <name type="scientific">Aeromicrobium endophyticum</name>
    <dbReference type="NCBI Taxonomy" id="2292704"/>
    <lineage>
        <taxon>Bacteria</taxon>
        <taxon>Bacillati</taxon>
        <taxon>Actinomycetota</taxon>
        <taxon>Actinomycetes</taxon>
        <taxon>Propionibacteriales</taxon>
        <taxon>Nocardioidaceae</taxon>
        <taxon>Aeromicrobium</taxon>
    </lineage>
</organism>
<dbReference type="Gene3D" id="1.10.287.100">
    <property type="match status" value="1"/>
</dbReference>
<name>A0A371P2X0_9ACTN</name>
<accession>A0A371P2X0</accession>
<dbReference type="Gene3D" id="3.40.50.10900">
    <property type="entry name" value="PAC-like subunit"/>
    <property type="match status" value="1"/>
</dbReference>
<sequence>MKNWRSRRVRDTPASGDGSGPVLIHAFDGFLGAGSAARLAAQQLLSGQGEVVHEFDLDEMFDYRARRPTMSFRENHYADYDDPTLQVVLEHDGNGEPYLLLAGPEPDFLWERFVSEVHDVIEEHDVPLTLGLGAVPMGVPHTRPAMITAHGTRPELVDRQNLWSAHVTVPSSAQSLLEYRLGQWGLDAAGYVVHVPHYLAQIEYPPAALALIDALVDRTGLAVDTERLRAREGDTLKEIEEQIEEQGGASVLSGLEEQYDAFTRGAAQSLLASDEELPSGDELADQFEQFLARQRKNEQ</sequence>
<evidence type="ECO:0000313" key="1">
    <source>
        <dbReference type="EMBL" id="REK70293.1"/>
    </source>
</evidence>
<protein>
    <submittedName>
        <fullName evidence="1">PAC2 family protein</fullName>
    </submittedName>
</protein>
<dbReference type="PIRSF" id="PIRSF028754">
    <property type="entry name" value="UCP028754"/>
    <property type="match status" value="1"/>
</dbReference>
<dbReference type="Proteomes" id="UP000265581">
    <property type="component" value="Unassembled WGS sequence"/>
</dbReference>
<dbReference type="RefSeq" id="WP_119704888.1">
    <property type="nucleotide sequence ID" value="NZ_JBHSOI010000002.1"/>
</dbReference>
<dbReference type="InterPro" id="IPR038389">
    <property type="entry name" value="PSMG2_sf"/>
</dbReference>
<comment type="caution">
    <text evidence="1">The sequence shown here is derived from an EMBL/GenBank/DDBJ whole genome shotgun (WGS) entry which is preliminary data.</text>
</comment>
<evidence type="ECO:0000313" key="2">
    <source>
        <dbReference type="Proteomes" id="UP000265581"/>
    </source>
</evidence>
<dbReference type="Pfam" id="PF09754">
    <property type="entry name" value="PAC2"/>
    <property type="match status" value="1"/>
</dbReference>
<dbReference type="OrthoDB" id="150941at2"/>
<dbReference type="InterPro" id="IPR019151">
    <property type="entry name" value="Proteasome_assmbl_chaperone_2"/>
</dbReference>
<dbReference type="AlphaFoldDB" id="A0A371P2X0"/>
<gene>
    <name evidence="1" type="ORF">DX116_14155</name>
</gene>
<dbReference type="SUPFAM" id="SSF159659">
    <property type="entry name" value="Cgl1923-like"/>
    <property type="match status" value="1"/>
</dbReference>
<dbReference type="InterPro" id="IPR008492">
    <property type="entry name" value="Rv2714-like"/>
</dbReference>
<dbReference type="EMBL" id="QUBR01000002">
    <property type="protein sequence ID" value="REK70293.1"/>
    <property type="molecule type" value="Genomic_DNA"/>
</dbReference>
<reference evidence="1 2" key="1">
    <citation type="submission" date="2018-08" db="EMBL/GenBank/DDBJ databases">
        <title>Aeromicrobium sp. M2KJ-4, whole genome shotgun sequence.</title>
        <authorList>
            <person name="Tuo L."/>
        </authorList>
    </citation>
    <scope>NUCLEOTIDE SEQUENCE [LARGE SCALE GENOMIC DNA]</scope>
    <source>
        <strain evidence="1 2">M2KJ-4</strain>
    </source>
</reference>